<dbReference type="NCBIfam" id="TIGR00444">
    <property type="entry name" value="mazG"/>
    <property type="match status" value="1"/>
</dbReference>
<dbReference type="GO" id="GO:0006950">
    <property type="term" value="P:response to stress"/>
    <property type="evidence" value="ECO:0007669"/>
    <property type="project" value="UniProtKB-ARBA"/>
</dbReference>
<dbReference type="SUPFAM" id="SSF101386">
    <property type="entry name" value="all-alpha NTP pyrophosphatases"/>
    <property type="match status" value="2"/>
</dbReference>
<feature type="domain" description="NTP pyrophosphohydrolase MazG-like" evidence="1">
    <location>
        <begin position="173"/>
        <end position="230"/>
    </location>
</feature>
<dbReference type="InterPro" id="IPR048015">
    <property type="entry name" value="NTP-PPase_MazG-like_N"/>
</dbReference>
<reference evidence="2" key="1">
    <citation type="submission" date="2018-06" db="EMBL/GenBank/DDBJ databases">
        <authorList>
            <person name="Zhirakovskaya E."/>
        </authorList>
    </citation>
    <scope>NUCLEOTIDE SEQUENCE</scope>
</reference>
<dbReference type="EC" id="3.6.1.8" evidence="2"/>
<dbReference type="GO" id="GO:0047693">
    <property type="term" value="F:ATP diphosphatase activity"/>
    <property type="evidence" value="ECO:0007669"/>
    <property type="project" value="UniProtKB-EC"/>
</dbReference>
<dbReference type="GO" id="GO:0046061">
    <property type="term" value="P:dATP catabolic process"/>
    <property type="evidence" value="ECO:0007669"/>
    <property type="project" value="TreeGrafter"/>
</dbReference>
<dbReference type="CDD" id="cd11528">
    <property type="entry name" value="NTP-PPase_MazG_Nterm"/>
    <property type="match status" value="1"/>
</dbReference>
<sequence>MKKLLKIIETLRNPVTGCPWDIDQTIQSVAPYTLEEAYELVDAIEHKDMQELKLELGDLLYHVVFYAQMAKENGDFDFQEVVNAISNKLVERHPHVFLVDETNGKAKIEQDLLEDAWETSKELERADKIGMEKSPILYGVAKALPALKRAQKLQKRASREGFDWPTLEPVIGKIHEEFQELMTAMQQNQQAEISEEMGDLIFSCVNLARHLNVDAEEALRHCNDKFTRRFNYIEDILRVKGRTIKSCDIDQLEALWCEAKDNV</sequence>
<keyword evidence="2" id="KW-0378">Hydrolase</keyword>
<dbReference type="FunFam" id="1.10.287.1080:FF:000001">
    <property type="entry name" value="Nucleoside triphosphate pyrophosphohydrolase"/>
    <property type="match status" value="1"/>
</dbReference>
<protein>
    <submittedName>
        <fullName evidence="2">Nucleoside triphosphate pyrophosphohydrolase MazG</fullName>
        <ecNumber evidence="2">3.6.1.8</ecNumber>
    </submittedName>
</protein>
<feature type="domain" description="NTP pyrophosphohydrolase MazG-like" evidence="1">
    <location>
        <begin position="24"/>
        <end position="97"/>
    </location>
</feature>
<dbReference type="GO" id="GO:0046052">
    <property type="term" value="P:UTP catabolic process"/>
    <property type="evidence" value="ECO:0007669"/>
    <property type="project" value="TreeGrafter"/>
</dbReference>
<dbReference type="Pfam" id="PF03819">
    <property type="entry name" value="MazG"/>
    <property type="match status" value="2"/>
</dbReference>
<dbReference type="FunFam" id="1.10.287.1080:FF:000003">
    <property type="entry name" value="Nucleoside triphosphate pyrophosphohydrolase"/>
    <property type="match status" value="1"/>
</dbReference>
<organism evidence="2">
    <name type="scientific">hydrothermal vent metagenome</name>
    <dbReference type="NCBI Taxonomy" id="652676"/>
    <lineage>
        <taxon>unclassified sequences</taxon>
        <taxon>metagenomes</taxon>
        <taxon>ecological metagenomes</taxon>
    </lineage>
</organism>
<gene>
    <name evidence="2" type="ORF">MNBD_GAMMA07-242</name>
</gene>
<dbReference type="NCBIfam" id="NF007113">
    <property type="entry name" value="PRK09562.1"/>
    <property type="match status" value="1"/>
</dbReference>
<evidence type="ECO:0000259" key="1">
    <source>
        <dbReference type="Pfam" id="PF03819"/>
    </source>
</evidence>
<dbReference type="GO" id="GO:0046081">
    <property type="term" value="P:dUTP catabolic process"/>
    <property type="evidence" value="ECO:0007669"/>
    <property type="project" value="TreeGrafter"/>
</dbReference>
<dbReference type="PANTHER" id="PTHR30522:SF0">
    <property type="entry name" value="NUCLEOSIDE TRIPHOSPHATE PYROPHOSPHOHYDROLASE"/>
    <property type="match status" value="1"/>
</dbReference>
<dbReference type="InterPro" id="IPR011551">
    <property type="entry name" value="NTP_PyrPHydrolase_MazG"/>
</dbReference>
<dbReference type="AlphaFoldDB" id="A0A3B0XM88"/>
<dbReference type="GO" id="GO:0006203">
    <property type="term" value="P:dGTP catabolic process"/>
    <property type="evidence" value="ECO:0007669"/>
    <property type="project" value="TreeGrafter"/>
</dbReference>
<dbReference type="GO" id="GO:0046047">
    <property type="term" value="P:TTP catabolic process"/>
    <property type="evidence" value="ECO:0007669"/>
    <property type="project" value="TreeGrafter"/>
</dbReference>
<dbReference type="EMBL" id="UOFF01000368">
    <property type="protein sequence ID" value="VAW57294.1"/>
    <property type="molecule type" value="Genomic_DNA"/>
</dbReference>
<dbReference type="PANTHER" id="PTHR30522">
    <property type="entry name" value="NUCLEOSIDE TRIPHOSPHATE PYROPHOSPHOHYDROLASE"/>
    <property type="match status" value="1"/>
</dbReference>
<dbReference type="InterPro" id="IPR004518">
    <property type="entry name" value="MazG-like_dom"/>
</dbReference>
<proteinExistence type="predicted"/>
<accession>A0A3B0XM88</accession>
<dbReference type="GO" id="GO:0046076">
    <property type="term" value="P:dTTP catabolic process"/>
    <property type="evidence" value="ECO:0007669"/>
    <property type="project" value="TreeGrafter"/>
</dbReference>
<evidence type="ECO:0000313" key="2">
    <source>
        <dbReference type="EMBL" id="VAW57294.1"/>
    </source>
</evidence>
<dbReference type="Gene3D" id="1.10.287.1080">
    <property type="entry name" value="MazG-like"/>
    <property type="match status" value="2"/>
</dbReference>
<name>A0A3B0XM88_9ZZZZ</name>
<dbReference type="InterPro" id="IPR048011">
    <property type="entry name" value="NTP-PPase_MazG-like_C"/>
</dbReference>
<dbReference type="CDD" id="cd11529">
    <property type="entry name" value="NTP-PPase_MazG_Cterm"/>
    <property type="match status" value="1"/>
</dbReference>